<evidence type="ECO:0000256" key="1">
    <source>
        <dbReference type="ARBA" id="ARBA00008601"/>
    </source>
</evidence>
<proteinExistence type="inferred from homology"/>
<name>A0A9P4PSM4_9PLEO</name>
<accession>A0A9P4PSM4</accession>
<dbReference type="SUPFAM" id="SSF52799">
    <property type="entry name" value="(Phosphotyrosine protein) phosphatases II"/>
    <property type="match status" value="1"/>
</dbReference>
<feature type="domain" description="Tyrosine specific protein phosphatases" evidence="6">
    <location>
        <begin position="68"/>
        <end position="143"/>
    </location>
</feature>
<evidence type="ECO:0000313" key="7">
    <source>
        <dbReference type="EMBL" id="KAF2448214.1"/>
    </source>
</evidence>
<comment type="similarity">
    <text evidence="1">Belongs to the protein-tyrosine phosphatase family. Non-receptor class dual specificity subfamily.</text>
</comment>
<dbReference type="EC" id="3.1.3.48" evidence="2"/>
<keyword evidence="4" id="KW-0904">Protein phosphatase</keyword>
<dbReference type="GO" id="GO:0008138">
    <property type="term" value="F:protein tyrosine/serine/threonine phosphatase activity"/>
    <property type="evidence" value="ECO:0007669"/>
    <property type="project" value="TreeGrafter"/>
</dbReference>
<reference evidence="7" key="1">
    <citation type="journal article" date="2020" name="Stud. Mycol.">
        <title>101 Dothideomycetes genomes: a test case for predicting lifestyles and emergence of pathogens.</title>
        <authorList>
            <person name="Haridas S."/>
            <person name="Albert R."/>
            <person name="Binder M."/>
            <person name="Bloem J."/>
            <person name="Labutti K."/>
            <person name="Salamov A."/>
            <person name="Andreopoulos B."/>
            <person name="Baker S."/>
            <person name="Barry K."/>
            <person name="Bills G."/>
            <person name="Bluhm B."/>
            <person name="Cannon C."/>
            <person name="Castanera R."/>
            <person name="Culley D."/>
            <person name="Daum C."/>
            <person name="Ezra D."/>
            <person name="Gonzalez J."/>
            <person name="Henrissat B."/>
            <person name="Kuo A."/>
            <person name="Liang C."/>
            <person name="Lipzen A."/>
            <person name="Lutzoni F."/>
            <person name="Magnuson J."/>
            <person name="Mondo S."/>
            <person name="Nolan M."/>
            <person name="Ohm R."/>
            <person name="Pangilinan J."/>
            <person name="Park H.-J."/>
            <person name="Ramirez L."/>
            <person name="Alfaro M."/>
            <person name="Sun H."/>
            <person name="Tritt A."/>
            <person name="Yoshinaga Y."/>
            <person name="Zwiers L.-H."/>
            <person name="Turgeon B."/>
            <person name="Goodwin S."/>
            <person name="Spatafora J."/>
            <person name="Crous P."/>
            <person name="Grigoriev I."/>
        </authorList>
    </citation>
    <scope>NUCLEOTIDE SEQUENCE</scope>
    <source>
        <strain evidence="7">CBS 690.94</strain>
    </source>
</reference>
<evidence type="ECO:0000256" key="2">
    <source>
        <dbReference type="ARBA" id="ARBA00013064"/>
    </source>
</evidence>
<organism evidence="7 8">
    <name type="scientific">Karstenula rhodostoma CBS 690.94</name>
    <dbReference type="NCBI Taxonomy" id="1392251"/>
    <lineage>
        <taxon>Eukaryota</taxon>
        <taxon>Fungi</taxon>
        <taxon>Dikarya</taxon>
        <taxon>Ascomycota</taxon>
        <taxon>Pezizomycotina</taxon>
        <taxon>Dothideomycetes</taxon>
        <taxon>Pleosporomycetidae</taxon>
        <taxon>Pleosporales</taxon>
        <taxon>Massarineae</taxon>
        <taxon>Didymosphaeriaceae</taxon>
        <taxon>Karstenula</taxon>
    </lineage>
</organism>
<dbReference type="PANTHER" id="PTHR45848">
    <property type="entry name" value="DUAL SPECIFICITY PROTEIN PHOSPHATASE 12 FAMILY MEMBER"/>
    <property type="match status" value="1"/>
</dbReference>
<feature type="domain" description="Tyrosine-protein phosphatase" evidence="5">
    <location>
        <begin position="8"/>
        <end position="161"/>
    </location>
</feature>
<protein>
    <recommendedName>
        <fullName evidence="2">protein-tyrosine-phosphatase</fullName>
        <ecNumber evidence="2">3.1.3.48</ecNumber>
    </recommendedName>
</protein>
<evidence type="ECO:0000313" key="8">
    <source>
        <dbReference type="Proteomes" id="UP000799764"/>
    </source>
</evidence>
<keyword evidence="8" id="KW-1185">Reference proteome</keyword>
<dbReference type="PANTHER" id="PTHR45848:SF4">
    <property type="entry name" value="DUAL SPECIFICITY PROTEIN PHOSPHATASE 12"/>
    <property type="match status" value="1"/>
</dbReference>
<dbReference type="InterPro" id="IPR000340">
    <property type="entry name" value="Dual-sp_phosphatase_cat-dom"/>
</dbReference>
<dbReference type="InterPro" id="IPR000387">
    <property type="entry name" value="Tyr_Pase_dom"/>
</dbReference>
<dbReference type="Proteomes" id="UP000799764">
    <property type="component" value="Unassembled WGS sequence"/>
</dbReference>
<dbReference type="EMBL" id="MU001495">
    <property type="protein sequence ID" value="KAF2448214.1"/>
    <property type="molecule type" value="Genomic_DNA"/>
</dbReference>
<keyword evidence="3" id="KW-0378">Hydrolase</keyword>
<dbReference type="SMART" id="SM00195">
    <property type="entry name" value="DSPc"/>
    <property type="match status" value="1"/>
</dbReference>
<dbReference type="Pfam" id="PF00782">
    <property type="entry name" value="DSPc"/>
    <property type="match status" value="1"/>
</dbReference>
<evidence type="ECO:0000259" key="5">
    <source>
        <dbReference type="PROSITE" id="PS50054"/>
    </source>
</evidence>
<comment type="caution">
    <text evidence="7">The sequence shown here is derived from an EMBL/GenBank/DDBJ whole genome shotgun (WGS) entry which is preliminary data.</text>
</comment>
<dbReference type="InterPro" id="IPR016130">
    <property type="entry name" value="Tyr_Pase_AS"/>
</dbReference>
<evidence type="ECO:0000259" key="6">
    <source>
        <dbReference type="PROSITE" id="PS50056"/>
    </source>
</evidence>
<dbReference type="PROSITE" id="PS50054">
    <property type="entry name" value="TYR_PHOSPHATASE_DUAL"/>
    <property type="match status" value="1"/>
</dbReference>
<sequence length="210" mass="23582">MSTLRAAPISATPIPNLYISDVTVPNDPNLLQQHKITHVLSLTNDRDRPSPGSHIHHLHIPIEDNPYEDLVCLLEGTYRWIASALTRTPGPSETEKHEANVLVHCVQGQSRSAAVVTAYVMRALDLPYEAALAKVRAARPGVLLNSGFAEQLRLWELWRYSVYDDVEGDRVKGVYVEWEGNRGILMSGVERGRRDTLRERMRVVAVVGRE</sequence>
<dbReference type="Gene3D" id="3.90.190.10">
    <property type="entry name" value="Protein tyrosine phosphatase superfamily"/>
    <property type="match status" value="1"/>
</dbReference>
<dbReference type="PROSITE" id="PS50056">
    <property type="entry name" value="TYR_PHOSPHATASE_2"/>
    <property type="match status" value="1"/>
</dbReference>
<dbReference type="InterPro" id="IPR029021">
    <property type="entry name" value="Prot-tyrosine_phosphatase-like"/>
</dbReference>
<dbReference type="InterPro" id="IPR020422">
    <property type="entry name" value="TYR_PHOSPHATASE_DUAL_dom"/>
</dbReference>
<dbReference type="OrthoDB" id="10252009at2759"/>
<dbReference type="GO" id="GO:0004725">
    <property type="term" value="F:protein tyrosine phosphatase activity"/>
    <property type="evidence" value="ECO:0007669"/>
    <property type="project" value="UniProtKB-EC"/>
</dbReference>
<gene>
    <name evidence="7" type="ORF">P171DRAFT_508368</name>
</gene>
<dbReference type="AlphaFoldDB" id="A0A9P4PSM4"/>
<evidence type="ECO:0000256" key="4">
    <source>
        <dbReference type="ARBA" id="ARBA00022912"/>
    </source>
</evidence>
<evidence type="ECO:0000256" key="3">
    <source>
        <dbReference type="ARBA" id="ARBA00022801"/>
    </source>
</evidence>
<dbReference type="PROSITE" id="PS00383">
    <property type="entry name" value="TYR_PHOSPHATASE_1"/>
    <property type="match status" value="1"/>
</dbReference>
<dbReference type="CDD" id="cd14498">
    <property type="entry name" value="DSP"/>
    <property type="match status" value="1"/>
</dbReference>